<gene>
    <name evidence="1" type="ORF">SAMN04489711_106256</name>
</gene>
<reference evidence="2" key="1">
    <citation type="submission" date="2016-10" db="EMBL/GenBank/DDBJ databases">
        <authorList>
            <person name="Varghese N."/>
            <person name="Submissions S."/>
        </authorList>
    </citation>
    <scope>NUCLEOTIDE SEQUENCE [LARGE SCALE GENOMIC DNA]</scope>
    <source>
        <strain evidence="2">DSM 27981</strain>
    </source>
</reference>
<organism evidence="1 2">
    <name type="scientific">Paracidovorax wautersii</name>
    <dbReference type="NCBI Taxonomy" id="1177982"/>
    <lineage>
        <taxon>Bacteria</taxon>
        <taxon>Pseudomonadati</taxon>
        <taxon>Pseudomonadota</taxon>
        <taxon>Betaproteobacteria</taxon>
        <taxon>Burkholderiales</taxon>
        <taxon>Comamonadaceae</taxon>
        <taxon>Paracidovorax</taxon>
    </lineage>
</organism>
<name>A0A1I2E6P6_9BURK</name>
<evidence type="ECO:0000313" key="2">
    <source>
        <dbReference type="Proteomes" id="UP000199119"/>
    </source>
</evidence>
<evidence type="ECO:0000313" key="1">
    <source>
        <dbReference type="EMBL" id="SFE88373.1"/>
    </source>
</evidence>
<dbReference type="EMBL" id="FONX01000006">
    <property type="protein sequence ID" value="SFE88373.1"/>
    <property type="molecule type" value="Genomic_DNA"/>
</dbReference>
<sequence>MTAQQRNTPAYLLAHGRLYRAIVSLPRELCPADEPLHERVVFFDGPRRLNPDAHLEKLLCVAWNITTFDWAANGHIYNVTPAVELIEGGQSEDHAQRLFETSWGGLKSIGYAQADRIDIFAAPELKRRLMDTVATLPRQGSAT</sequence>
<dbReference type="STRING" id="1177982.SAMN04489711_106256"/>
<dbReference type="RefSeq" id="WP_092939616.1">
    <property type="nucleotide sequence ID" value="NZ_FONX01000006.1"/>
</dbReference>
<dbReference type="Proteomes" id="UP000199119">
    <property type="component" value="Unassembled WGS sequence"/>
</dbReference>
<dbReference type="OrthoDB" id="9156244at2"/>
<dbReference type="AlphaFoldDB" id="A0A1I2E6P6"/>
<keyword evidence="2" id="KW-1185">Reference proteome</keyword>
<accession>A0A1I2E6P6</accession>
<protein>
    <submittedName>
        <fullName evidence="1">Uncharacterized protein</fullName>
    </submittedName>
</protein>
<proteinExistence type="predicted"/>